<dbReference type="PANTHER" id="PTHR19277:SF162">
    <property type="entry name" value="NEURONAL PENTRAXIN RECEPTOR"/>
    <property type="match status" value="1"/>
</dbReference>
<reference evidence="10" key="1">
    <citation type="submission" date="2023-09" db="UniProtKB">
        <authorList>
            <consortium name="Ensembl"/>
        </authorList>
    </citation>
    <scope>IDENTIFICATION</scope>
</reference>
<dbReference type="SUPFAM" id="SSF49899">
    <property type="entry name" value="Concanavalin A-like lectins/glucanases"/>
    <property type="match status" value="1"/>
</dbReference>
<dbReference type="Ensembl" id="ENSPNYT00000025911.1">
    <property type="protein sequence ID" value="ENSPNYP00000025292.1"/>
    <property type="gene ID" value="ENSPNYG00000018964.1"/>
</dbReference>
<feature type="domain" description="Pentraxin (PTX)" evidence="9">
    <location>
        <begin position="193"/>
        <end position="393"/>
    </location>
</feature>
<dbReference type="InterPro" id="IPR051360">
    <property type="entry name" value="Neuronal_Pentraxin_Related"/>
</dbReference>
<evidence type="ECO:0000259" key="9">
    <source>
        <dbReference type="PROSITE" id="PS51828"/>
    </source>
</evidence>
<accession>A0A3B4GQ71</accession>
<dbReference type="Gene3D" id="2.60.120.200">
    <property type="match status" value="1"/>
</dbReference>
<dbReference type="PRINTS" id="PR00895">
    <property type="entry name" value="PENTAXIN"/>
</dbReference>
<dbReference type="GeneTree" id="ENSGT01060000248591"/>
<dbReference type="GO" id="GO:0046872">
    <property type="term" value="F:metal ion binding"/>
    <property type="evidence" value="ECO:0007669"/>
    <property type="project" value="UniProtKB-KW"/>
</dbReference>
<name>A0A3B4GQ71_9CICH</name>
<evidence type="ECO:0000256" key="7">
    <source>
        <dbReference type="SAM" id="Coils"/>
    </source>
</evidence>
<protein>
    <submittedName>
        <fullName evidence="10">Neuronal pentraxin-2-like</fullName>
    </submittedName>
</protein>
<keyword evidence="7" id="KW-0175">Coiled coil</keyword>
<keyword evidence="5" id="KW-0325">Glycoprotein</keyword>
<organism evidence="10">
    <name type="scientific">Pundamilia nyererei</name>
    <dbReference type="NCBI Taxonomy" id="303518"/>
    <lineage>
        <taxon>Eukaryota</taxon>
        <taxon>Metazoa</taxon>
        <taxon>Chordata</taxon>
        <taxon>Craniata</taxon>
        <taxon>Vertebrata</taxon>
        <taxon>Euteleostomi</taxon>
        <taxon>Actinopterygii</taxon>
        <taxon>Neopterygii</taxon>
        <taxon>Teleostei</taxon>
        <taxon>Neoteleostei</taxon>
        <taxon>Acanthomorphata</taxon>
        <taxon>Ovalentaria</taxon>
        <taxon>Cichlomorphae</taxon>
        <taxon>Cichliformes</taxon>
        <taxon>Cichlidae</taxon>
        <taxon>African cichlids</taxon>
        <taxon>Pseudocrenilabrinae</taxon>
        <taxon>Haplochromini</taxon>
        <taxon>Pundamilia</taxon>
    </lineage>
</organism>
<evidence type="ECO:0000256" key="2">
    <source>
        <dbReference type="ARBA" id="ARBA00022723"/>
    </source>
</evidence>
<evidence type="ECO:0000313" key="10">
    <source>
        <dbReference type="Ensembl" id="ENSPNYP00000025292.1"/>
    </source>
</evidence>
<dbReference type="Pfam" id="PF00354">
    <property type="entry name" value="Pentaxin"/>
    <property type="match status" value="1"/>
</dbReference>
<dbReference type="InterPro" id="IPR013320">
    <property type="entry name" value="ConA-like_dom_sf"/>
</dbReference>
<keyword evidence="4 6" id="KW-1015">Disulfide bond</keyword>
<feature type="disulfide bond" evidence="6">
    <location>
        <begin position="223"/>
        <end position="282"/>
    </location>
</feature>
<feature type="coiled-coil region" evidence="7">
    <location>
        <begin position="136"/>
        <end position="169"/>
    </location>
</feature>
<evidence type="ECO:0000256" key="4">
    <source>
        <dbReference type="ARBA" id="ARBA00023157"/>
    </source>
</evidence>
<keyword evidence="2" id="KW-0479">Metal-binding</keyword>
<dbReference type="PROSITE" id="PS51828">
    <property type="entry name" value="PTX_2"/>
    <property type="match status" value="1"/>
</dbReference>
<evidence type="ECO:0000256" key="5">
    <source>
        <dbReference type="ARBA" id="ARBA00023180"/>
    </source>
</evidence>
<dbReference type="SMART" id="SM00159">
    <property type="entry name" value="PTX"/>
    <property type="match status" value="1"/>
</dbReference>
<dbReference type="FunFam" id="2.60.120.200:FF:000012">
    <property type="entry name" value="neuronal pentraxin receptor"/>
    <property type="match status" value="1"/>
</dbReference>
<evidence type="ECO:0000256" key="1">
    <source>
        <dbReference type="ARBA" id="ARBA00001913"/>
    </source>
</evidence>
<comment type="cofactor">
    <cofactor evidence="1">
        <name>Ca(2+)</name>
        <dbReference type="ChEBI" id="CHEBI:29108"/>
    </cofactor>
</comment>
<proteinExistence type="predicted"/>
<dbReference type="AlphaFoldDB" id="A0A3B4GQ71"/>
<feature type="region of interest" description="Disordered" evidence="8">
    <location>
        <begin position="1"/>
        <end position="20"/>
    </location>
</feature>
<evidence type="ECO:0000256" key="3">
    <source>
        <dbReference type="ARBA" id="ARBA00022837"/>
    </source>
</evidence>
<dbReference type="InterPro" id="IPR001759">
    <property type="entry name" value="PTX_dom"/>
</dbReference>
<sequence length="401" mass="44280">FLHLTSPLSPPSLSPRDSVSCNPKNFQQQADDPSLYAGEDWGYLRTSAEELRQTVLQQKDQILTDQRTIRDLTGKLSECEKGLDGKSGRSTVDELEQAITQLKDRIEKLEEGGMPGSPERLPDLGHRAGSDSSWRMDDLEVELEKKVQLLEKERKALRLETEKHNQEIERGINKLHHRISGLEEGFSGHSFPEGYRLSFPTRTNYMYAVVTHSMPKLRAFTICLWLRAAERGIGTPVSYAVPEQPNELVLLQGLHAPAELLINDKVAQLPLNLSRGSWQHICVSWTQKGGVWQAYQGGRLKGEGHGLAAGHHIRPDGVLILGQEQDSLGGGFDSSQALVGELSQVGLWDRVLTSNQVASLARCGKITQGSVIPWAENGVDVYGGATKDPGEPCSKHSRSSQ</sequence>
<dbReference type="PANTHER" id="PTHR19277">
    <property type="entry name" value="PENTRAXIN"/>
    <property type="match status" value="1"/>
</dbReference>
<evidence type="ECO:0000256" key="8">
    <source>
        <dbReference type="SAM" id="MobiDB-lite"/>
    </source>
</evidence>
<evidence type="ECO:0000256" key="6">
    <source>
        <dbReference type="PROSITE-ProRule" id="PRU01172"/>
    </source>
</evidence>
<keyword evidence="3" id="KW-0106">Calcium</keyword>